<feature type="domain" description="DNA-binding transcriptional repressor CapW winged helix-turn-helix" evidence="3">
    <location>
        <begin position="13"/>
        <end position="90"/>
    </location>
</feature>
<keyword evidence="5" id="KW-1185">Reference proteome</keyword>
<dbReference type="InterPro" id="IPR059020">
    <property type="entry name" value="CapW_CTD"/>
</dbReference>
<evidence type="ECO:0000259" key="1">
    <source>
        <dbReference type="Pfam" id="PF13280"/>
    </source>
</evidence>
<comment type="caution">
    <text evidence="4">The sequence shown here is derived from an EMBL/GenBank/DDBJ whole genome shotgun (WGS) entry which is preliminary data.</text>
</comment>
<dbReference type="EMBL" id="PSSX01000018">
    <property type="protein sequence ID" value="PPI83054.1"/>
    <property type="molecule type" value="Genomic_DNA"/>
</dbReference>
<feature type="domain" description="DNA-binding transcriptional repressor CapW C-terminal dimerisation" evidence="2">
    <location>
        <begin position="209"/>
        <end position="278"/>
    </location>
</feature>
<dbReference type="PIRSF" id="PIRSF015558">
    <property type="entry name" value="Txn_reg_DeoR_prd"/>
    <property type="match status" value="1"/>
</dbReference>
<protein>
    <submittedName>
        <fullName evidence="4">Uncharacterized protein</fullName>
    </submittedName>
</protein>
<dbReference type="PROSITE" id="PS52050">
    <property type="entry name" value="WYL"/>
    <property type="match status" value="1"/>
</dbReference>
<dbReference type="OrthoDB" id="6400324at2"/>
<sequence length="285" mass="33103">MANKSDFREFSRQDRYRAMEVLLNWEGGCNASRLGRLFNVRRENVTRYIQDYRETYPGQMWYDSVGKIFKPTTTFTPKCTRGIISEYIDFARRFPAEHSGSFNGGNWLDCGPRPHIEPEPKVFRTIVQAIKECQVIAVRYRSWNHPSGRDRKVHPHALAYSGLRWHCRAFDEETQSYRDFHLGRFESIALVGKAGEAIMGEADHDWHQQVDLLLIPNPELSEQEQQLVRADYSMDRGCLTVRSRRAMAQYVLMSYHVSPNGDIPENPRQRPLVCSNLDIVASVLF</sequence>
<dbReference type="PANTHER" id="PTHR34580:SF3">
    <property type="entry name" value="PROTEIN PAFB"/>
    <property type="match status" value="1"/>
</dbReference>
<gene>
    <name evidence="4" type="ORF">KEHDKFFH_16590</name>
</gene>
<proteinExistence type="predicted"/>
<dbReference type="Pfam" id="PF26109">
    <property type="entry name" value="WHD_BrxR"/>
    <property type="match status" value="1"/>
</dbReference>
<dbReference type="PANTHER" id="PTHR34580">
    <property type="match status" value="1"/>
</dbReference>
<organism evidence="4 5">
    <name type="scientific">Marinobacter maroccanus</name>
    <dbReference type="NCBI Taxonomy" id="2055143"/>
    <lineage>
        <taxon>Bacteria</taxon>
        <taxon>Pseudomonadati</taxon>
        <taxon>Pseudomonadota</taxon>
        <taxon>Gammaproteobacteria</taxon>
        <taxon>Pseudomonadales</taxon>
        <taxon>Marinobacteraceae</taxon>
        <taxon>Marinobacter</taxon>
    </lineage>
</organism>
<dbReference type="AlphaFoldDB" id="A0A2S5Z732"/>
<dbReference type="InterPro" id="IPR059019">
    <property type="entry name" value="WHD_CapW"/>
</dbReference>
<name>A0A2S5Z732_9GAMM</name>
<dbReference type="Pfam" id="PF13280">
    <property type="entry name" value="WYL"/>
    <property type="match status" value="1"/>
</dbReference>
<evidence type="ECO:0000313" key="5">
    <source>
        <dbReference type="Proteomes" id="UP000239917"/>
    </source>
</evidence>
<dbReference type="InterPro" id="IPR026881">
    <property type="entry name" value="WYL_dom"/>
</dbReference>
<feature type="domain" description="WYL" evidence="1">
    <location>
        <begin position="122"/>
        <end position="189"/>
    </location>
</feature>
<evidence type="ECO:0000259" key="2">
    <source>
        <dbReference type="Pfam" id="PF26107"/>
    </source>
</evidence>
<dbReference type="Pfam" id="PF26107">
    <property type="entry name" value="BrxR_CTD"/>
    <property type="match status" value="1"/>
</dbReference>
<evidence type="ECO:0000313" key="4">
    <source>
        <dbReference type="EMBL" id="PPI83054.1"/>
    </source>
</evidence>
<dbReference type="InterPro" id="IPR051534">
    <property type="entry name" value="CBASS_pafABC_assoc_protein"/>
</dbReference>
<evidence type="ECO:0000259" key="3">
    <source>
        <dbReference type="Pfam" id="PF26109"/>
    </source>
</evidence>
<accession>A0A2S5Z732</accession>
<dbReference type="RefSeq" id="WP_104322941.1">
    <property type="nucleotide sequence ID" value="NZ_PSSX01000018.1"/>
</dbReference>
<dbReference type="Proteomes" id="UP000239917">
    <property type="component" value="Unassembled WGS sequence"/>
</dbReference>
<reference evidence="4 5" key="1">
    <citation type="submission" date="2018-01" db="EMBL/GenBank/DDBJ databases">
        <title>Complete genome sequences of the type strains of Marinobacter flavimaris and Marinobacter maroccanus.</title>
        <authorList>
            <person name="Palau M."/>
            <person name="Boujida N."/>
            <person name="Manresa A."/>
            <person name="Minana-Galbis D."/>
        </authorList>
    </citation>
    <scope>NUCLEOTIDE SEQUENCE [LARGE SCALE GENOMIC DNA]</scope>
    <source>
        <strain evidence="4 5">N4</strain>
    </source>
</reference>
<dbReference type="InterPro" id="IPR016634">
    <property type="entry name" value="CapW-like"/>
</dbReference>